<dbReference type="AlphaFoldDB" id="A0A8J3LBJ1"/>
<keyword evidence="2" id="KW-0472">Membrane</keyword>
<dbReference type="Proteomes" id="UP000630887">
    <property type="component" value="Unassembled WGS sequence"/>
</dbReference>
<keyword evidence="2" id="KW-1133">Transmembrane helix</keyword>
<accession>A0A8J3LBJ1</accession>
<gene>
    <name evidence="3" type="ORF">Cco03nite_63900</name>
</gene>
<reference evidence="3 4" key="1">
    <citation type="submission" date="2021-01" db="EMBL/GenBank/DDBJ databases">
        <title>Whole genome shotgun sequence of Catellatospora coxensis NBRC 107359.</title>
        <authorList>
            <person name="Komaki H."/>
            <person name="Tamura T."/>
        </authorList>
    </citation>
    <scope>NUCLEOTIDE SEQUENCE [LARGE SCALE GENOMIC DNA]</scope>
    <source>
        <strain evidence="3 4">NBRC 107359</strain>
    </source>
</reference>
<sequence>MTAADVMLGGALAGAYLLLLALRRRTAARQRRTERALSVARLPARAFVRGASRPVRVLRTGLRRHADRVLLPPRRARRRLPMRPANRNALA</sequence>
<evidence type="ECO:0000256" key="2">
    <source>
        <dbReference type="SAM" id="Phobius"/>
    </source>
</evidence>
<proteinExistence type="predicted"/>
<evidence type="ECO:0000313" key="3">
    <source>
        <dbReference type="EMBL" id="GIG09690.1"/>
    </source>
</evidence>
<feature type="compositionally biased region" description="Low complexity" evidence="1">
    <location>
        <begin position="82"/>
        <end position="91"/>
    </location>
</feature>
<evidence type="ECO:0000313" key="4">
    <source>
        <dbReference type="Proteomes" id="UP000630887"/>
    </source>
</evidence>
<feature type="transmembrane region" description="Helical" evidence="2">
    <location>
        <begin position="6"/>
        <end position="22"/>
    </location>
</feature>
<keyword evidence="2" id="KW-0812">Transmembrane</keyword>
<organism evidence="3 4">
    <name type="scientific">Catellatospora coxensis</name>
    <dbReference type="NCBI Taxonomy" id="310354"/>
    <lineage>
        <taxon>Bacteria</taxon>
        <taxon>Bacillati</taxon>
        <taxon>Actinomycetota</taxon>
        <taxon>Actinomycetes</taxon>
        <taxon>Micromonosporales</taxon>
        <taxon>Micromonosporaceae</taxon>
        <taxon>Catellatospora</taxon>
    </lineage>
</organism>
<feature type="region of interest" description="Disordered" evidence="1">
    <location>
        <begin position="69"/>
        <end position="91"/>
    </location>
</feature>
<evidence type="ECO:0000256" key="1">
    <source>
        <dbReference type="SAM" id="MobiDB-lite"/>
    </source>
</evidence>
<dbReference type="EMBL" id="BONI01000070">
    <property type="protein sequence ID" value="GIG09690.1"/>
    <property type="molecule type" value="Genomic_DNA"/>
</dbReference>
<protein>
    <submittedName>
        <fullName evidence="3">Uncharacterized protein</fullName>
    </submittedName>
</protein>
<keyword evidence="4" id="KW-1185">Reference proteome</keyword>
<comment type="caution">
    <text evidence="3">The sequence shown here is derived from an EMBL/GenBank/DDBJ whole genome shotgun (WGS) entry which is preliminary data.</text>
</comment>
<name>A0A8J3LBJ1_9ACTN</name>
<dbReference type="RefSeq" id="WP_203697018.1">
    <property type="nucleotide sequence ID" value="NZ_BAAALC010000079.1"/>
</dbReference>